<dbReference type="STRING" id="1406840.Q763_00650"/>
<feature type="transmembrane region" description="Helical" evidence="6">
    <location>
        <begin position="123"/>
        <end position="144"/>
    </location>
</feature>
<evidence type="ECO:0000313" key="8">
    <source>
        <dbReference type="Proteomes" id="UP000030129"/>
    </source>
</evidence>
<evidence type="ECO:0000256" key="6">
    <source>
        <dbReference type="SAM" id="Phobius"/>
    </source>
</evidence>
<keyword evidence="5 6" id="KW-0472">Membrane</keyword>
<feature type="transmembrane region" description="Helical" evidence="6">
    <location>
        <begin position="12"/>
        <end position="35"/>
    </location>
</feature>
<organism evidence="7 8">
    <name type="scientific">Flavobacterium beibuense F44-8</name>
    <dbReference type="NCBI Taxonomy" id="1406840"/>
    <lineage>
        <taxon>Bacteria</taxon>
        <taxon>Pseudomonadati</taxon>
        <taxon>Bacteroidota</taxon>
        <taxon>Flavobacteriia</taxon>
        <taxon>Flavobacteriales</taxon>
        <taxon>Flavobacteriaceae</taxon>
        <taxon>Flavobacterium</taxon>
    </lineage>
</organism>
<feature type="transmembrane region" description="Helical" evidence="6">
    <location>
        <begin position="293"/>
        <end position="309"/>
    </location>
</feature>
<dbReference type="GO" id="GO:0005886">
    <property type="term" value="C:plasma membrane"/>
    <property type="evidence" value="ECO:0007669"/>
    <property type="project" value="UniProtKB-SubCell"/>
</dbReference>
<keyword evidence="4 6" id="KW-1133">Transmembrane helix</keyword>
<comment type="subcellular location">
    <subcellularLocation>
        <location evidence="1">Cell membrane</location>
        <topology evidence="1">Multi-pass membrane protein</topology>
    </subcellularLocation>
</comment>
<comment type="caution">
    <text evidence="7">The sequence shown here is derived from an EMBL/GenBank/DDBJ whole genome shotgun (WGS) entry which is preliminary data.</text>
</comment>
<evidence type="ECO:0000256" key="3">
    <source>
        <dbReference type="ARBA" id="ARBA00022692"/>
    </source>
</evidence>
<feature type="transmembrane region" description="Helical" evidence="6">
    <location>
        <begin position="47"/>
        <end position="68"/>
    </location>
</feature>
<sequence length="409" mass="47475">MLNSIKIKDLKKIFENFISLSLLQVANLFLPLITLPYLLKTLGAEKYGIIVLAASLVAYFQSVIDYSFKVTATRDVAIFKNSSLKVNIIYSKVFFVKLIFLFLSLFVFFLIVIVYTNFYLERFVFFLSAISMVGYSFFPEWFFLGFEKMKYISIINIIVKLFFTVSVFVFIRVESDYWLLPMMQSASVVVSGIIAQILVFKKFKVRIYLLKHKTIQSVIKSNFPIFINQFLPTMYNNSSTFLLGLFAPLSLVGIYDAIKKIIDILIVIVNVVSRVFFPYLNREKSFFIIYKKGVLFLCIVLIVLLNLFSDEVLNFFNINYEYSVLIFFILSIGVLGYVCYDIFGLNYFIVRRKDRLVMKNTIITSLIGFVLSFPLIYFFGIIGSSVNLTFSRLLMGGRLLYIYIKDEKN</sequence>
<dbReference type="PANTHER" id="PTHR30250">
    <property type="entry name" value="PST FAMILY PREDICTED COLANIC ACID TRANSPORTER"/>
    <property type="match status" value="1"/>
</dbReference>
<evidence type="ECO:0000256" key="4">
    <source>
        <dbReference type="ARBA" id="ARBA00022989"/>
    </source>
</evidence>
<accession>A0A0A2LV96</accession>
<gene>
    <name evidence="7" type="ORF">Q763_00650</name>
</gene>
<feature type="transmembrane region" description="Helical" evidence="6">
    <location>
        <begin position="324"/>
        <end position="350"/>
    </location>
</feature>
<dbReference type="eggNOG" id="COG2244">
    <property type="taxonomic scope" value="Bacteria"/>
</dbReference>
<proteinExistence type="predicted"/>
<name>A0A0A2LV96_9FLAO</name>
<dbReference type="Pfam" id="PF01943">
    <property type="entry name" value="Polysacc_synt"/>
    <property type="match status" value="1"/>
</dbReference>
<dbReference type="InterPro" id="IPR002797">
    <property type="entry name" value="Polysacc_synth"/>
</dbReference>
<dbReference type="EMBL" id="JRLV01000001">
    <property type="protein sequence ID" value="KGO84287.1"/>
    <property type="molecule type" value="Genomic_DNA"/>
</dbReference>
<feature type="transmembrane region" description="Helical" evidence="6">
    <location>
        <begin position="89"/>
        <end position="117"/>
    </location>
</feature>
<evidence type="ECO:0000256" key="5">
    <source>
        <dbReference type="ARBA" id="ARBA00023136"/>
    </source>
</evidence>
<dbReference type="AlphaFoldDB" id="A0A0A2LV96"/>
<feature type="transmembrane region" description="Helical" evidence="6">
    <location>
        <begin position="177"/>
        <end position="200"/>
    </location>
</feature>
<evidence type="ECO:0000256" key="1">
    <source>
        <dbReference type="ARBA" id="ARBA00004651"/>
    </source>
</evidence>
<dbReference type="PANTHER" id="PTHR30250:SF11">
    <property type="entry name" value="O-ANTIGEN TRANSPORTER-RELATED"/>
    <property type="match status" value="1"/>
</dbReference>
<dbReference type="InterPro" id="IPR050833">
    <property type="entry name" value="Poly_Biosynth_Transport"/>
</dbReference>
<keyword evidence="8" id="KW-1185">Reference proteome</keyword>
<reference evidence="7 8" key="1">
    <citation type="submission" date="2013-09" db="EMBL/GenBank/DDBJ databases">
        <authorList>
            <person name="Zeng Z."/>
            <person name="Chen C."/>
        </authorList>
    </citation>
    <scope>NUCLEOTIDE SEQUENCE [LARGE SCALE GENOMIC DNA]</scope>
    <source>
        <strain evidence="7 8">F44-8</strain>
    </source>
</reference>
<keyword evidence="3 6" id="KW-0812">Transmembrane</keyword>
<protein>
    <submittedName>
        <fullName evidence="7">Polysaccharide biosynthesis protein</fullName>
    </submittedName>
</protein>
<feature type="transmembrane region" description="Helical" evidence="6">
    <location>
        <begin position="240"/>
        <end position="258"/>
    </location>
</feature>
<evidence type="ECO:0000256" key="2">
    <source>
        <dbReference type="ARBA" id="ARBA00022475"/>
    </source>
</evidence>
<feature type="transmembrane region" description="Helical" evidence="6">
    <location>
        <begin position="362"/>
        <end position="382"/>
    </location>
</feature>
<evidence type="ECO:0000313" key="7">
    <source>
        <dbReference type="EMBL" id="KGO84287.1"/>
    </source>
</evidence>
<dbReference type="Proteomes" id="UP000030129">
    <property type="component" value="Unassembled WGS sequence"/>
</dbReference>
<dbReference type="RefSeq" id="WP_035129913.1">
    <property type="nucleotide sequence ID" value="NZ_JRLV01000001.1"/>
</dbReference>
<feature type="transmembrane region" description="Helical" evidence="6">
    <location>
        <begin position="151"/>
        <end position="171"/>
    </location>
</feature>
<feature type="transmembrane region" description="Helical" evidence="6">
    <location>
        <begin position="264"/>
        <end position="281"/>
    </location>
</feature>
<keyword evidence="2" id="KW-1003">Cell membrane</keyword>